<proteinExistence type="predicted"/>
<dbReference type="EMBL" id="CAJVQC010019231">
    <property type="protein sequence ID" value="CAG8699696.1"/>
    <property type="molecule type" value="Genomic_DNA"/>
</dbReference>
<keyword evidence="2" id="KW-1185">Reference proteome</keyword>
<dbReference type="Proteomes" id="UP000789920">
    <property type="component" value="Unassembled WGS sequence"/>
</dbReference>
<reference evidence="1" key="1">
    <citation type="submission" date="2021-06" db="EMBL/GenBank/DDBJ databases">
        <authorList>
            <person name="Kallberg Y."/>
            <person name="Tangrot J."/>
            <person name="Rosling A."/>
        </authorList>
    </citation>
    <scope>NUCLEOTIDE SEQUENCE</scope>
    <source>
        <strain evidence="1">MA461A</strain>
    </source>
</reference>
<organism evidence="1 2">
    <name type="scientific">Racocetra persica</name>
    <dbReference type="NCBI Taxonomy" id="160502"/>
    <lineage>
        <taxon>Eukaryota</taxon>
        <taxon>Fungi</taxon>
        <taxon>Fungi incertae sedis</taxon>
        <taxon>Mucoromycota</taxon>
        <taxon>Glomeromycotina</taxon>
        <taxon>Glomeromycetes</taxon>
        <taxon>Diversisporales</taxon>
        <taxon>Gigasporaceae</taxon>
        <taxon>Racocetra</taxon>
    </lineage>
</organism>
<feature type="non-terminal residue" evidence="1">
    <location>
        <position position="1"/>
    </location>
</feature>
<comment type="caution">
    <text evidence="1">The sequence shown here is derived from an EMBL/GenBank/DDBJ whole genome shotgun (WGS) entry which is preliminary data.</text>
</comment>
<evidence type="ECO:0000313" key="1">
    <source>
        <dbReference type="EMBL" id="CAG8699696.1"/>
    </source>
</evidence>
<accession>A0ACA9P9U9</accession>
<name>A0ACA9P9U9_9GLOM</name>
<gene>
    <name evidence="1" type="ORF">RPERSI_LOCUS9962</name>
</gene>
<sequence length="244" mass="28812">EIQSGLATELPTEPSLLSVIEEIENKKGEEHWENILLKSMKERVNFLQKQETNFSYVNEEERETNFPFNQLLTTLLQQEIYLFLINNAYQQDNDPLVKSESENILAELSEYRTLKDEASPGEHEGYISDEDFEEICEEKQEAEKITFEVYIEIYFCPSLHPPNISDYIRFCRNFALRKGALVSDIKAKDFFFIHRNHPTLIDKPLYYGIKDDYNYTLSLYKNEVEKQVFEVGDFVELELVEFNN</sequence>
<evidence type="ECO:0000313" key="2">
    <source>
        <dbReference type="Proteomes" id="UP000789920"/>
    </source>
</evidence>
<protein>
    <submittedName>
        <fullName evidence="1">17857_t:CDS:1</fullName>
    </submittedName>
</protein>